<comment type="similarity">
    <text evidence="1">Belongs to the LysR transcriptional regulatory family.</text>
</comment>
<evidence type="ECO:0000256" key="5">
    <source>
        <dbReference type="SAM" id="MobiDB-lite"/>
    </source>
</evidence>
<keyword evidence="4" id="KW-0804">Transcription</keyword>
<dbReference type="PANTHER" id="PTHR30126">
    <property type="entry name" value="HTH-TYPE TRANSCRIPTIONAL REGULATOR"/>
    <property type="match status" value="1"/>
</dbReference>
<accession>A0ABY5L0J3</accession>
<keyword evidence="8" id="KW-1185">Reference proteome</keyword>
<evidence type="ECO:0000256" key="3">
    <source>
        <dbReference type="ARBA" id="ARBA00023125"/>
    </source>
</evidence>
<feature type="compositionally biased region" description="Low complexity" evidence="5">
    <location>
        <begin position="311"/>
        <end position="322"/>
    </location>
</feature>
<dbReference type="EMBL" id="CP101988">
    <property type="protein sequence ID" value="UUI75414.1"/>
    <property type="molecule type" value="Genomic_DNA"/>
</dbReference>
<evidence type="ECO:0000313" key="8">
    <source>
        <dbReference type="Proteomes" id="UP001316189"/>
    </source>
</evidence>
<sequence length="334" mass="34756">MAPDLIGSPRTPLGPLELLVAVDEQGSISAAARALALAQPSVSAGLRRLERQTGLGLVVRSHGGTVLTEAGRALVGRARDVLAASDAFEHEVAAMRAERGGRLSVAASLTIAEYLVPGWLSARPAGAAVVDLQVANSRDVMQAVLHGRADLGFIEGPDVDPGLHARTIGHDELLTVVAPGHPWAKSRRPVTAAELAAGPLALREEGSGTRATLELALRAAGAPLASAPAQLGSTAAVKNVVHGGQTAAVLSALTVQDELTRGTLRTVRVAGVDLHRELRMVWSRGREPAAVAREFAATVVAATREQRQRRPAASAQATASARVETPILRYTERT</sequence>
<evidence type="ECO:0000313" key="7">
    <source>
        <dbReference type="EMBL" id="UUI75414.1"/>
    </source>
</evidence>
<dbReference type="Pfam" id="PF03466">
    <property type="entry name" value="LysR_substrate"/>
    <property type="match status" value="1"/>
</dbReference>
<name>A0ABY5L0J3_9CELL</name>
<keyword evidence="2" id="KW-0805">Transcription regulation</keyword>
<dbReference type="PROSITE" id="PS50931">
    <property type="entry name" value="HTH_LYSR"/>
    <property type="match status" value="1"/>
</dbReference>
<evidence type="ECO:0000256" key="4">
    <source>
        <dbReference type="ARBA" id="ARBA00023163"/>
    </source>
</evidence>
<dbReference type="InterPro" id="IPR000847">
    <property type="entry name" value="LysR_HTH_N"/>
</dbReference>
<keyword evidence="3" id="KW-0238">DNA-binding</keyword>
<feature type="region of interest" description="Disordered" evidence="5">
    <location>
        <begin position="304"/>
        <end position="334"/>
    </location>
</feature>
<dbReference type="RefSeq" id="WP_227568507.1">
    <property type="nucleotide sequence ID" value="NZ_CP101988.1"/>
</dbReference>
<reference evidence="7 8" key="1">
    <citation type="submission" date="2022-07" db="EMBL/GenBank/DDBJ databases">
        <title>Novel species in genus cellulomonas.</title>
        <authorList>
            <person name="Ye L."/>
        </authorList>
    </citation>
    <scope>NUCLEOTIDE SEQUENCE [LARGE SCALE GENOMIC DNA]</scope>
    <source>
        <strain evidence="8">zg-Y338</strain>
    </source>
</reference>
<dbReference type="InterPro" id="IPR036390">
    <property type="entry name" value="WH_DNA-bd_sf"/>
</dbReference>
<feature type="domain" description="HTH lysR-type" evidence="6">
    <location>
        <begin position="16"/>
        <end position="68"/>
    </location>
</feature>
<organism evidence="7 8">
    <name type="scientific">Cellulomonas chengniuliangii</name>
    <dbReference type="NCBI Taxonomy" id="2968084"/>
    <lineage>
        <taxon>Bacteria</taxon>
        <taxon>Bacillati</taxon>
        <taxon>Actinomycetota</taxon>
        <taxon>Actinomycetes</taxon>
        <taxon>Micrococcales</taxon>
        <taxon>Cellulomonadaceae</taxon>
        <taxon>Cellulomonas</taxon>
    </lineage>
</organism>
<dbReference type="Gene3D" id="1.10.10.10">
    <property type="entry name" value="Winged helix-like DNA-binding domain superfamily/Winged helix DNA-binding domain"/>
    <property type="match status" value="1"/>
</dbReference>
<evidence type="ECO:0000256" key="1">
    <source>
        <dbReference type="ARBA" id="ARBA00009437"/>
    </source>
</evidence>
<evidence type="ECO:0000256" key="2">
    <source>
        <dbReference type="ARBA" id="ARBA00023015"/>
    </source>
</evidence>
<dbReference type="Gene3D" id="3.40.190.10">
    <property type="entry name" value="Periplasmic binding protein-like II"/>
    <property type="match status" value="2"/>
</dbReference>
<dbReference type="SUPFAM" id="SSF53850">
    <property type="entry name" value="Periplasmic binding protein-like II"/>
    <property type="match status" value="1"/>
</dbReference>
<dbReference type="InterPro" id="IPR036388">
    <property type="entry name" value="WH-like_DNA-bd_sf"/>
</dbReference>
<dbReference type="InterPro" id="IPR005119">
    <property type="entry name" value="LysR_subst-bd"/>
</dbReference>
<dbReference type="Proteomes" id="UP001316189">
    <property type="component" value="Chromosome"/>
</dbReference>
<evidence type="ECO:0000259" key="6">
    <source>
        <dbReference type="PROSITE" id="PS50931"/>
    </source>
</evidence>
<dbReference type="PRINTS" id="PR00039">
    <property type="entry name" value="HTHLYSR"/>
</dbReference>
<dbReference type="SUPFAM" id="SSF46785">
    <property type="entry name" value="Winged helix' DNA-binding domain"/>
    <property type="match status" value="1"/>
</dbReference>
<dbReference type="PANTHER" id="PTHR30126:SF39">
    <property type="entry name" value="HTH-TYPE TRANSCRIPTIONAL REGULATOR CYSL"/>
    <property type="match status" value="1"/>
</dbReference>
<dbReference type="Pfam" id="PF00126">
    <property type="entry name" value="HTH_1"/>
    <property type="match status" value="1"/>
</dbReference>
<protein>
    <submittedName>
        <fullName evidence="7">LysR family transcriptional regulator</fullName>
    </submittedName>
</protein>
<proteinExistence type="inferred from homology"/>
<gene>
    <name evidence="7" type="ORF">NP064_00325</name>
</gene>